<evidence type="ECO:0000256" key="1">
    <source>
        <dbReference type="SAM" id="MobiDB-lite"/>
    </source>
</evidence>
<proteinExistence type="predicted"/>
<name>A0A8H6MVH6_9PEZI</name>
<feature type="compositionally biased region" description="Polar residues" evidence="1">
    <location>
        <begin position="162"/>
        <end position="192"/>
    </location>
</feature>
<feature type="compositionally biased region" description="Basic and acidic residues" evidence="1">
    <location>
        <begin position="102"/>
        <end position="116"/>
    </location>
</feature>
<keyword evidence="3" id="KW-1185">Reference proteome</keyword>
<sequence>MCEDGKSESTAGAGLGSSRVHPPSTGVASDCGSSERSSRLSTPDTVLLDPDFARGRRVTRGLLADALMDMRIPTRATPSPRPGKKRRIEDVFEDNTPPSPDKLQRELDQQHEEAKRAGRRPSTPSPGEDAEEQARGQQDTKRQKRLTIRGGNPGRANPTPTPTSAGDQDDNSNGNASGQRSGSTSSPERSVG</sequence>
<dbReference type="Proteomes" id="UP000652219">
    <property type="component" value="Unassembled WGS sequence"/>
</dbReference>
<gene>
    <name evidence="2" type="ORF">CSOJ01_06715</name>
</gene>
<evidence type="ECO:0000313" key="3">
    <source>
        <dbReference type="Proteomes" id="UP000652219"/>
    </source>
</evidence>
<reference evidence="2 3" key="1">
    <citation type="journal article" date="2020" name="Phytopathology">
        <title>Genome Sequence Resources of Colletotrichum truncatum, C. plurivorum, C. musicola, and C. sojae: Four Species Pathogenic to Soybean (Glycine max).</title>
        <authorList>
            <person name="Rogerio F."/>
            <person name="Boufleur T.R."/>
            <person name="Ciampi-Guillardi M."/>
            <person name="Sukno S.A."/>
            <person name="Thon M.R."/>
            <person name="Massola Junior N.S."/>
            <person name="Baroncelli R."/>
        </authorList>
    </citation>
    <scope>NUCLEOTIDE SEQUENCE [LARGE SCALE GENOMIC DNA]</scope>
    <source>
        <strain evidence="2 3">LFN0009</strain>
    </source>
</reference>
<feature type="region of interest" description="Disordered" evidence="1">
    <location>
        <begin position="1"/>
        <end position="192"/>
    </location>
</feature>
<feature type="compositionally biased region" description="Polar residues" evidence="1">
    <location>
        <begin position="31"/>
        <end position="44"/>
    </location>
</feature>
<feature type="compositionally biased region" description="Basic and acidic residues" evidence="1">
    <location>
        <begin position="132"/>
        <end position="141"/>
    </location>
</feature>
<comment type="caution">
    <text evidence="2">The sequence shown here is derived from an EMBL/GenBank/DDBJ whole genome shotgun (WGS) entry which is preliminary data.</text>
</comment>
<accession>A0A8H6MVH6</accession>
<dbReference type="AlphaFoldDB" id="A0A8H6MVH6"/>
<evidence type="ECO:0000313" key="2">
    <source>
        <dbReference type="EMBL" id="KAF6809780.1"/>
    </source>
</evidence>
<dbReference type="EMBL" id="WIGN01000096">
    <property type="protein sequence ID" value="KAF6809780.1"/>
    <property type="molecule type" value="Genomic_DNA"/>
</dbReference>
<organism evidence="2 3">
    <name type="scientific">Colletotrichum sojae</name>
    <dbReference type="NCBI Taxonomy" id="2175907"/>
    <lineage>
        <taxon>Eukaryota</taxon>
        <taxon>Fungi</taxon>
        <taxon>Dikarya</taxon>
        <taxon>Ascomycota</taxon>
        <taxon>Pezizomycotina</taxon>
        <taxon>Sordariomycetes</taxon>
        <taxon>Hypocreomycetidae</taxon>
        <taxon>Glomerellales</taxon>
        <taxon>Glomerellaceae</taxon>
        <taxon>Colletotrichum</taxon>
        <taxon>Colletotrichum orchidearum species complex</taxon>
    </lineage>
</organism>
<protein>
    <submittedName>
        <fullName evidence="2">Uncharacterized protein</fullName>
    </submittedName>
</protein>